<name>K9YS17_DACS8</name>
<organism evidence="2 3">
    <name type="scientific">Dactylococcopsis salina (strain PCC 8305)</name>
    <name type="common">Myxobactron salinum</name>
    <dbReference type="NCBI Taxonomy" id="13035"/>
    <lineage>
        <taxon>Bacteria</taxon>
        <taxon>Bacillati</taxon>
        <taxon>Cyanobacteriota</taxon>
        <taxon>Cyanophyceae</taxon>
        <taxon>Nodosilineales</taxon>
        <taxon>Cymatolegaceae</taxon>
        <taxon>Dactylococcopsis</taxon>
    </lineage>
</organism>
<accession>K9YS17</accession>
<gene>
    <name evidence="2" type="ORF">Dacsa_0493</name>
</gene>
<proteinExistence type="predicted"/>
<dbReference type="OrthoDB" id="678747at2"/>
<dbReference type="eggNOG" id="ENOG502ZEET">
    <property type="taxonomic scope" value="Bacteria"/>
</dbReference>
<keyword evidence="3" id="KW-1185">Reference proteome</keyword>
<sequence>MQLQSVTPTNDSQAVPFEAEGTMGLAALGGFFWYRNRKKRKQTLAASAKSE</sequence>
<dbReference type="EMBL" id="CP003944">
    <property type="protein sequence ID" value="AFZ49277.1"/>
    <property type="molecule type" value="Genomic_DNA"/>
</dbReference>
<dbReference type="HOGENOM" id="CLU_3098003_0_0_3"/>
<evidence type="ECO:0000313" key="2">
    <source>
        <dbReference type="EMBL" id="AFZ49277.1"/>
    </source>
</evidence>
<evidence type="ECO:0000313" key="3">
    <source>
        <dbReference type="Proteomes" id="UP000010482"/>
    </source>
</evidence>
<protein>
    <submittedName>
        <fullName evidence="2">Uncharacterized protein</fullName>
    </submittedName>
</protein>
<evidence type="ECO:0000256" key="1">
    <source>
        <dbReference type="SAM" id="Phobius"/>
    </source>
</evidence>
<dbReference type="RefSeq" id="WP_015228290.1">
    <property type="nucleotide sequence ID" value="NC_019780.1"/>
</dbReference>
<dbReference type="AlphaFoldDB" id="K9YS17"/>
<dbReference type="KEGG" id="dsl:Dacsa_0493"/>
<keyword evidence="1" id="KW-1133">Transmembrane helix</keyword>
<dbReference type="Proteomes" id="UP000010482">
    <property type="component" value="Chromosome"/>
</dbReference>
<keyword evidence="1" id="KW-0812">Transmembrane</keyword>
<keyword evidence="1" id="KW-0472">Membrane</keyword>
<feature type="transmembrane region" description="Helical" evidence="1">
    <location>
        <begin position="15"/>
        <end position="34"/>
    </location>
</feature>
<reference evidence="2" key="1">
    <citation type="submission" date="2012-04" db="EMBL/GenBank/DDBJ databases">
        <title>Finished genome of Dactylococcopsis salina PCC 8305.</title>
        <authorList>
            <consortium name="US DOE Joint Genome Institute"/>
            <person name="Gugger M."/>
            <person name="Coursin T."/>
            <person name="Rippka R."/>
            <person name="Tandeau De Marsac N."/>
            <person name="Huntemann M."/>
            <person name="Wei C.-L."/>
            <person name="Han J."/>
            <person name="Detter J.C."/>
            <person name="Han C."/>
            <person name="Tapia R."/>
            <person name="Daligault H."/>
            <person name="Chen A."/>
            <person name="Krypides N."/>
            <person name="Mavromatis K."/>
            <person name="Markowitz V."/>
            <person name="Szeto E."/>
            <person name="Ivanova N."/>
            <person name="Ovchinnikova G."/>
            <person name="Pagani I."/>
            <person name="Pati A."/>
            <person name="Goodwin L."/>
            <person name="Peters L."/>
            <person name="Pitluck S."/>
            <person name="Woyke T."/>
            <person name="Kerfeld C."/>
        </authorList>
    </citation>
    <scope>NUCLEOTIDE SEQUENCE [LARGE SCALE GENOMIC DNA]</scope>
    <source>
        <strain evidence="2">PCC 8305</strain>
    </source>
</reference>